<reference evidence="1 2" key="1">
    <citation type="submission" date="2017-01" db="EMBL/GenBank/DDBJ databases">
        <authorList>
            <person name="Erauso G."/>
        </authorList>
    </citation>
    <scope>NUCLEOTIDE SEQUENCE [LARGE SCALE GENOMIC DNA]</scope>
    <source>
        <strain evidence="1">MESINF1</strain>
    </source>
</reference>
<accession>A0A7Z7PP43</accession>
<organism evidence="1 2">
    <name type="scientific">Mesotoga infera</name>
    <dbReference type="NCBI Taxonomy" id="1236046"/>
    <lineage>
        <taxon>Bacteria</taxon>
        <taxon>Thermotogati</taxon>
        <taxon>Thermotogota</taxon>
        <taxon>Thermotogae</taxon>
        <taxon>Kosmotogales</taxon>
        <taxon>Kosmotogaceae</taxon>
        <taxon>Mesotoga</taxon>
    </lineage>
</organism>
<dbReference type="KEGG" id="minf:MESINF_1171"/>
<proteinExistence type="predicted"/>
<sequence>MKAGFSETRIEPEVGLEMAGYIDRVEKSSGIHGPLEMKTLFMGDRDPFWLVAVDLLGIPASFRPSGTVAVATHTHAAPEPGLMTGQLNSTFDISRDRARKAASPLSSIEYIAFEVEGVCSRRTGGERSSVLGGEILVLECETGRTGIVIFPCHPTVLGPENTLYSPDLAGGIRQALTWKFGFPFMYLNSCAGDVSTRYTRAGRSPDEIERLSCLFVSSMVETGRKRIIPSGTSYSEYSFEMPVKSPDEKPPFPTRPEALPGYKLALKRLESKGLEKYRSARLGMLELGEIAMLFLPFELFLDTGEILKRIAKKRFEIPLIVCYALGYLPYVVPAGMEGSYEWYASPYEERAESHLVSEVESFLLGRRLKDGQELY</sequence>
<dbReference type="Proteomes" id="UP000250796">
    <property type="component" value="Chromosome MESINF"/>
</dbReference>
<gene>
    <name evidence="1" type="ORF">MESINF_1171</name>
</gene>
<evidence type="ECO:0000313" key="1">
    <source>
        <dbReference type="EMBL" id="SSC12615.1"/>
    </source>
</evidence>
<name>A0A7Z7PP43_9BACT</name>
<protein>
    <recommendedName>
        <fullName evidence="3">Neutral/alkaline non-lysosomal ceramidase N-terminal domain-containing protein</fullName>
    </recommendedName>
</protein>
<dbReference type="AlphaFoldDB" id="A0A7Z7PP43"/>
<keyword evidence="2" id="KW-1185">Reference proteome</keyword>
<evidence type="ECO:0000313" key="2">
    <source>
        <dbReference type="Proteomes" id="UP000250796"/>
    </source>
</evidence>
<evidence type="ECO:0008006" key="3">
    <source>
        <dbReference type="Google" id="ProtNLM"/>
    </source>
</evidence>
<dbReference type="RefSeq" id="WP_169698905.1">
    <property type="nucleotide sequence ID" value="NZ_LS974202.1"/>
</dbReference>
<dbReference type="EMBL" id="LS974202">
    <property type="protein sequence ID" value="SSC12615.1"/>
    <property type="molecule type" value="Genomic_DNA"/>
</dbReference>